<name>A0A0D3E877_BRAOL</name>
<reference evidence="1 2" key="1">
    <citation type="journal article" date="2014" name="Genome Biol.">
        <title>Transcriptome and methylome profiling reveals relics of genome dominance in the mesopolyploid Brassica oleracea.</title>
        <authorList>
            <person name="Parkin I.A."/>
            <person name="Koh C."/>
            <person name="Tang H."/>
            <person name="Robinson S.J."/>
            <person name="Kagale S."/>
            <person name="Clarke W.E."/>
            <person name="Town C.D."/>
            <person name="Nixon J."/>
            <person name="Krishnakumar V."/>
            <person name="Bidwell S.L."/>
            <person name="Denoeud F."/>
            <person name="Belcram H."/>
            <person name="Links M.G."/>
            <person name="Just J."/>
            <person name="Clarke C."/>
            <person name="Bender T."/>
            <person name="Huebert T."/>
            <person name="Mason A.S."/>
            <person name="Pires J.C."/>
            <person name="Barker G."/>
            <person name="Moore J."/>
            <person name="Walley P.G."/>
            <person name="Manoli S."/>
            <person name="Batley J."/>
            <person name="Edwards D."/>
            <person name="Nelson M.N."/>
            <person name="Wang X."/>
            <person name="Paterson A.H."/>
            <person name="King G."/>
            <person name="Bancroft I."/>
            <person name="Chalhoub B."/>
            <person name="Sharpe A.G."/>
        </authorList>
    </citation>
    <scope>NUCLEOTIDE SEQUENCE</scope>
    <source>
        <strain evidence="1 2">cv. TO1000</strain>
    </source>
</reference>
<dbReference type="EnsemblPlants" id="Bo9g077890.1">
    <property type="protein sequence ID" value="Bo9g077890.1"/>
    <property type="gene ID" value="Bo9g077890"/>
</dbReference>
<dbReference type="AlphaFoldDB" id="A0A0D3E877"/>
<dbReference type="HOGENOM" id="CLU_1671787_0_0_1"/>
<accession>A0A0D3E877</accession>
<reference evidence="1" key="2">
    <citation type="submission" date="2015-03" db="UniProtKB">
        <authorList>
            <consortium name="EnsemblPlants"/>
        </authorList>
    </citation>
    <scope>IDENTIFICATION</scope>
</reference>
<sequence length="158" mass="17525">MLVCMTVWSSKKVPLSRKVILSKNGSSGVCDVSQCLTLIFLSYVAFRARNVPGLEDVSRYCKVLVLTLHLINIQPLSDGAMVSQILWLGMKDVFSQIAKDVVGQALDRCRPGIRPRRSPRGLRHNHCGVSCGMTAFSDVTEGKERQKPASRTSKNEIY</sequence>
<protein>
    <submittedName>
        <fullName evidence="1">Uncharacterized protein</fullName>
    </submittedName>
</protein>
<dbReference type="Proteomes" id="UP000032141">
    <property type="component" value="Chromosome C9"/>
</dbReference>
<organism evidence="1 2">
    <name type="scientific">Brassica oleracea var. oleracea</name>
    <dbReference type="NCBI Taxonomy" id="109376"/>
    <lineage>
        <taxon>Eukaryota</taxon>
        <taxon>Viridiplantae</taxon>
        <taxon>Streptophyta</taxon>
        <taxon>Embryophyta</taxon>
        <taxon>Tracheophyta</taxon>
        <taxon>Spermatophyta</taxon>
        <taxon>Magnoliopsida</taxon>
        <taxon>eudicotyledons</taxon>
        <taxon>Gunneridae</taxon>
        <taxon>Pentapetalae</taxon>
        <taxon>rosids</taxon>
        <taxon>malvids</taxon>
        <taxon>Brassicales</taxon>
        <taxon>Brassicaceae</taxon>
        <taxon>Brassiceae</taxon>
        <taxon>Brassica</taxon>
    </lineage>
</organism>
<evidence type="ECO:0000313" key="1">
    <source>
        <dbReference type="EnsemblPlants" id="Bo9g077890.1"/>
    </source>
</evidence>
<keyword evidence="2" id="KW-1185">Reference proteome</keyword>
<evidence type="ECO:0000313" key="2">
    <source>
        <dbReference type="Proteomes" id="UP000032141"/>
    </source>
</evidence>
<dbReference type="Gramene" id="Bo9g077890.1">
    <property type="protein sequence ID" value="Bo9g077890.1"/>
    <property type="gene ID" value="Bo9g077890"/>
</dbReference>
<proteinExistence type="predicted"/>